<dbReference type="PANTHER" id="PTHR30575:SF3">
    <property type="entry name" value="PEPTIDASE M20 DIMERISATION DOMAIN-CONTAINING PROTEIN"/>
    <property type="match status" value="1"/>
</dbReference>
<dbReference type="AlphaFoldDB" id="A0A1M4WKA6"/>
<dbReference type="GO" id="GO:0071713">
    <property type="term" value="F:para-aminobenzoyl-glutamate hydrolase activity"/>
    <property type="evidence" value="ECO:0007669"/>
    <property type="project" value="TreeGrafter"/>
</dbReference>
<dbReference type="PIRSF" id="PIRSF037226">
    <property type="entry name" value="Amidohydrolase_ACY1L2_prd"/>
    <property type="match status" value="1"/>
</dbReference>
<keyword evidence="4" id="KW-1185">Reference proteome</keyword>
<comment type="similarity">
    <text evidence="1">Belongs to the peptidase M20A family.</text>
</comment>
<organism evidence="3 4">
    <name type="scientific">Tissierella praeacuta DSM 18095</name>
    <dbReference type="NCBI Taxonomy" id="1123404"/>
    <lineage>
        <taxon>Bacteria</taxon>
        <taxon>Bacillati</taxon>
        <taxon>Bacillota</taxon>
        <taxon>Tissierellia</taxon>
        <taxon>Tissierellales</taxon>
        <taxon>Tissierellaceae</taxon>
        <taxon>Tissierella</taxon>
    </lineage>
</organism>
<dbReference type="Gene3D" id="3.30.70.360">
    <property type="match status" value="1"/>
</dbReference>
<dbReference type="PANTHER" id="PTHR30575">
    <property type="entry name" value="PEPTIDASE M20"/>
    <property type="match status" value="1"/>
</dbReference>
<dbReference type="Gene3D" id="3.40.630.10">
    <property type="entry name" value="Zn peptidases"/>
    <property type="match status" value="1"/>
</dbReference>
<dbReference type="InterPro" id="IPR052030">
    <property type="entry name" value="Peptidase_M20/M20A_hydrolases"/>
</dbReference>
<reference evidence="4" key="1">
    <citation type="submission" date="2016-11" db="EMBL/GenBank/DDBJ databases">
        <authorList>
            <person name="Varghese N."/>
            <person name="Submissions S."/>
        </authorList>
    </citation>
    <scope>NUCLEOTIDE SEQUENCE [LARGE SCALE GENOMIC DNA]</scope>
    <source>
        <strain evidence="4">DSM 18095</strain>
    </source>
</reference>
<dbReference type="InterPro" id="IPR011650">
    <property type="entry name" value="Peptidase_M20_dimer"/>
</dbReference>
<evidence type="ECO:0000313" key="3">
    <source>
        <dbReference type="EMBL" id="SHE81493.1"/>
    </source>
</evidence>
<proteinExistence type="inferred from homology"/>
<keyword evidence="3" id="KW-0378">Hydrolase</keyword>
<dbReference type="GO" id="GO:0016805">
    <property type="term" value="F:dipeptidase activity"/>
    <property type="evidence" value="ECO:0007669"/>
    <property type="project" value="InterPro"/>
</dbReference>
<name>A0A1M4WKA6_9FIRM</name>
<dbReference type="SUPFAM" id="SSF55031">
    <property type="entry name" value="Bacterial exopeptidase dimerisation domain"/>
    <property type="match status" value="1"/>
</dbReference>
<dbReference type="EMBL" id="FQTY01000007">
    <property type="protein sequence ID" value="SHE81493.1"/>
    <property type="molecule type" value="Genomic_DNA"/>
</dbReference>
<dbReference type="GO" id="GO:0046657">
    <property type="term" value="P:folic acid catabolic process"/>
    <property type="evidence" value="ECO:0007669"/>
    <property type="project" value="TreeGrafter"/>
</dbReference>
<dbReference type="InterPro" id="IPR017144">
    <property type="entry name" value="Xaa-Arg_dipeptidase"/>
</dbReference>
<dbReference type="InterPro" id="IPR036264">
    <property type="entry name" value="Bact_exopeptidase_dim_dom"/>
</dbReference>
<dbReference type="InterPro" id="IPR017439">
    <property type="entry name" value="Amidohydrolase"/>
</dbReference>
<feature type="domain" description="Peptidase M20 dimerisation" evidence="2">
    <location>
        <begin position="204"/>
        <end position="294"/>
    </location>
</feature>
<dbReference type="GO" id="GO:0005737">
    <property type="term" value="C:cytoplasm"/>
    <property type="evidence" value="ECO:0007669"/>
    <property type="project" value="TreeGrafter"/>
</dbReference>
<evidence type="ECO:0000256" key="1">
    <source>
        <dbReference type="PIRNR" id="PIRNR037226"/>
    </source>
</evidence>
<protein>
    <recommendedName>
        <fullName evidence="1">Peptidase M20 domain-containing protein 2</fullName>
    </recommendedName>
</protein>
<evidence type="ECO:0000259" key="2">
    <source>
        <dbReference type="Pfam" id="PF07687"/>
    </source>
</evidence>
<sequence>MGMKKEIMKSKVISAIEENRDLIYKVGRKIYKNPELGYREFETTKLVREFFKEELNLDMVDEGIAYTGCRAKLNYDKSGPKIAVLGELDGIVCNGHPDALASGVSHTCGHNFQIAGMLAVAIGLIKSDVYKELDGKIDFIATPAEEFVEMDYRNKLREKGIIQYFGGKQELIRNGSFDDVDIAVMFHVLDIGNKKVLVGPVSNGFIGEDITFIGREAHAGNAPHKGVNALSAALLAMNNINAQKETFQEIDKVRIHPIITRGGDIVNVVPANVRMESYTRARNIEAMLDANEKVNRSLIAGAMAVGANIEIKQLPGYLPMLKYQGMEDILFKNLLSLGIGEEDIIQGGDFTGSFDLGDVSHIMPTLHPMFGGIRGELHSKEYRIIDEEYLYLEPAKALALTIIDLLFDDAKEAKNILRDFVPAMTKEEYLNFMKSNDKTIKKEFLDKEI</sequence>
<dbReference type="NCBIfam" id="TIGR01891">
    <property type="entry name" value="amidohydrolases"/>
    <property type="match status" value="1"/>
</dbReference>
<dbReference type="Proteomes" id="UP000184114">
    <property type="component" value="Unassembled WGS sequence"/>
</dbReference>
<dbReference type="Pfam" id="PF07687">
    <property type="entry name" value="M20_dimer"/>
    <property type="match status" value="1"/>
</dbReference>
<dbReference type="SUPFAM" id="SSF53187">
    <property type="entry name" value="Zn-dependent exopeptidases"/>
    <property type="match status" value="1"/>
</dbReference>
<dbReference type="STRING" id="1123404.SAMN02745784_01895"/>
<accession>A0A1M4WKA6</accession>
<evidence type="ECO:0000313" key="4">
    <source>
        <dbReference type="Proteomes" id="UP000184114"/>
    </source>
</evidence>
<gene>
    <name evidence="3" type="ORF">SAMN02745784_01895</name>
</gene>